<dbReference type="Proteomes" id="UP000308917">
    <property type="component" value="Unassembled WGS sequence"/>
</dbReference>
<dbReference type="Pfam" id="PF11190">
    <property type="entry name" value="DUF2976"/>
    <property type="match status" value="1"/>
</dbReference>
<evidence type="ECO:0000313" key="2">
    <source>
        <dbReference type="EMBL" id="THT98403.1"/>
    </source>
</evidence>
<dbReference type="OrthoDB" id="8911143at2"/>
<proteinExistence type="predicted"/>
<accession>A0A4S8EXP0</accession>
<keyword evidence="1" id="KW-1133">Transmembrane helix</keyword>
<gene>
    <name evidence="2" type="ORF">E9531_14410</name>
</gene>
<dbReference type="RefSeq" id="WP_136574475.1">
    <property type="nucleotide sequence ID" value="NZ_STFG01000021.1"/>
</dbReference>
<evidence type="ECO:0000313" key="3">
    <source>
        <dbReference type="Proteomes" id="UP000308917"/>
    </source>
</evidence>
<evidence type="ECO:0000256" key="1">
    <source>
        <dbReference type="SAM" id="Phobius"/>
    </source>
</evidence>
<dbReference type="EMBL" id="STFG01000021">
    <property type="protein sequence ID" value="THT98403.1"/>
    <property type="molecule type" value="Genomic_DNA"/>
</dbReference>
<keyword evidence="1" id="KW-0812">Transmembrane</keyword>
<organism evidence="2 3">
    <name type="scientific">Lampropedia puyangensis</name>
    <dbReference type="NCBI Taxonomy" id="1330072"/>
    <lineage>
        <taxon>Bacteria</taxon>
        <taxon>Pseudomonadati</taxon>
        <taxon>Pseudomonadota</taxon>
        <taxon>Betaproteobacteria</taxon>
        <taxon>Burkholderiales</taxon>
        <taxon>Comamonadaceae</taxon>
        <taxon>Lampropedia</taxon>
    </lineage>
</organism>
<dbReference type="AlphaFoldDB" id="A0A4S8EXP0"/>
<keyword evidence="1" id="KW-0472">Membrane</keyword>
<dbReference type="InterPro" id="IPR021356">
    <property type="entry name" value="Integr_conj_element_PFL4702"/>
</dbReference>
<sequence>MQSVSRLARAALGQLSTKSAFALPAFVALLLVGLPAEAALPTIAAPDGIDGASCGAGDWLCAMGGYFKQGITILGLIFAALAFLIVVAGGLSKWKDYSKGRLDMSELKEYMIVAAIFAIFIVVMVTYAFEVFTS</sequence>
<protein>
    <submittedName>
        <fullName evidence="2">DUF2976 domain-containing protein</fullName>
    </submittedName>
</protein>
<feature type="transmembrane region" description="Helical" evidence="1">
    <location>
        <begin position="110"/>
        <end position="129"/>
    </location>
</feature>
<name>A0A4S8EXP0_9BURK</name>
<feature type="transmembrane region" description="Helical" evidence="1">
    <location>
        <begin position="70"/>
        <end position="89"/>
    </location>
</feature>
<comment type="caution">
    <text evidence="2">The sequence shown here is derived from an EMBL/GenBank/DDBJ whole genome shotgun (WGS) entry which is preliminary data.</text>
</comment>
<reference evidence="2 3" key="1">
    <citation type="journal article" date="2015" name="Antonie Van Leeuwenhoek">
        <title>Lampropedia puyangensis sp. nov., isolated from symptomatic bark of Populus ? euramericana canker and emended description of Lampropedia hyalina (Ehrenberg 1832) Lee et al. 2004.</title>
        <authorList>
            <person name="Li Y."/>
            <person name="Wang T."/>
            <person name="Piao C.G."/>
            <person name="Wang L.F."/>
            <person name="Tian G.Z."/>
            <person name="Zhu T.H."/>
            <person name="Guo M.W."/>
        </authorList>
    </citation>
    <scope>NUCLEOTIDE SEQUENCE [LARGE SCALE GENOMIC DNA]</scope>
    <source>
        <strain evidence="2 3">2-bin</strain>
    </source>
</reference>
<keyword evidence="3" id="KW-1185">Reference proteome</keyword>